<comment type="caution">
    <text evidence="1">The sequence shown here is derived from an EMBL/GenBank/DDBJ whole genome shotgun (WGS) entry which is preliminary data.</text>
</comment>
<proteinExistence type="predicted"/>
<accession>A0A0F8YJV7</accession>
<dbReference type="AlphaFoldDB" id="A0A0F8YJV7"/>
<dbReference type="SUPFAM" id="SSF49899">
    <property type="entry name" value="Concanavalin A-like lectins/glucanases"/>
    <property type="match status" value="1"/>
</dbReference>
<protein>
    <recommendedName>
        <fullName evidence="2">Laminin G domain-containing protein</fullName>
    </recommendedName>
</protein>
<dbReference type="Gene3D" id="2.60.120.200">
    <property type="match status" value="1"/>
</dbReference>
<reference evidence="1" key="1">
    <citation type="journal article" date="2015" name="Nature">
        <title>Complex archaea that bridge the gap between prokaryotes and eukaryotes.</title>
        <authorList>
            <person name="Spang A."/>
            <person name="Saw J.H."/>
            <person name="Jorgensen S.L."/>
            <person name="Zaremba-Niedzwiedzka K."/>
            <person name="Martijn J."/>
            <person name="Lind A.E."/>
            <person name="van Eijk R."/>
            <person name="Schleper C."/>
            <person name="Guy L."/>
            <person name="Ettema T.J."/>
        </authorList>
    </citation>
    <scope>NUCLEOTIDE SEQUENCE</scope>
</reference>
<dbReference type="EMBL" id="LAZR01069105">
    <property type="protein sequence ID" value="KKK48356.1"/>
    <property type="molecule type" value="Genomic_DNA"/>
</dbReference>
<gene>
    <name evidence="1" type="ORF">LCGC14_3145950</name>
</gene>
<evidence type="ECO:0008006" key="2">
    <source>
        <dbReference type="Google" id="ProtNLM"/>
    </source>
</evidence>
<sequence length="87" mass="9807">MPDAWTYECWAKYSSGTVFPLFAFAANSQQPAVYLYFASSRPIIFMGNTNFRYFSLTDPVSIIDGEWHHLVYRLPGAAQADISSSTL</sequence>
<dbReference type="InterPro" id="IPR013320">
    <property type="entry name" value="ConA-like_dom_sf"/>
</dbReference>
<dbReference type="Pfam" id="PF13385">
    <property type="entry name" value="Laminin_G_3"/>
    <property type="match status" value="1"/>
</dbReference>
<name>A0A0F8YJV7_9ZZZZ</name>
<feature type="non-terminal residue" evidence="1">
    <location>
        <position position="87"/>
    </location>
</feature>
<evidence type="ECO:0000313" key="1">
    <source>
        <dbReference type="EMBL" id="KKK48356.1"/>
    </source>
</evidence>
<organism evidence="1">
    <name type="scientific">marine sediment metagenome</name>
    <dbReference type="NCBI Taxonomy" id="412755"/>
    <lineage>
        <taxon>unclassified sequences</taxon>
        <taxon>metagenomes</taxon>
        <taxon>ecological metagenomes</taxon>
    </lineage>
</organism>